<dbReference type="Pfam" id="PF24801">
    <property type="entry name" value="FNIII-A_GpJ"/>
    <property type="match status" value="1"/>
</dbReference>
<evidence type="ECO:0000313" key="2">
    <source>
        <dbReference type="EMBL" id="CBJ79802.1"/>
    </source>
</evidence>
<sequence length="1229" mass="134791">MTLHIIEGAKGGGGGGGGGHTPYEMPDNIQSTATAKILVALGEGEFVNDLTAKDIYLDGTPLQNDNGTINFAGVKWEFRPGTQHQNYIKGMSAAENEIRLGTEIKTAVPWTKYISNTKLSAVRVRLGWPALRMQKENGDTVGFRVDYAIELSTDGGSYQAVFDTHIDAKTTTLYERSYRINLPDAKTGWTVRVVRKTPDSTSERINDKMNIMAFTEIVDAKLRYPNTALLYVEFDARLFNGNTPLISCKPKGRIIRVPANYDPVNRTYSGIWNLTFKWAHSNNPAWVLYDILLNDLCGLGDKIDRTQIDEIELYRVAQYCDQLVPDGKGGGGMEPRFTCDVYIQSREEAHKVLTDIGAIFRGSVHWGANQFVAAADMPDDIKYIFTQASVINGDFVYSGGGERNRSTVAMVSWSNPNNHYNDEVEVVSDDNLIRRYGINQIDISAIGCTRQSEAQRRGKWAILTNSRDGMISFRVGLDGQIPMPGHIIGVAHKNRAGRTIGGRIQSVNDRNITLDRKPDVKAGDRLLVNLPTGKSEGRTVQAVNGNIVTVTTTYSESPVSGAGWAVDAHDLFIQQYRVVGIKDNNDGTFEINGLYHDPDKYDRIDTGARIDERPISIIPASVQQPPNSIRIESFSFVQQGISTTTVRIAWEKAEGAAAYVGEWRRDSGNWISIPRTASLGFEIPNAYSGRYQARIKAINSFDIPSLFISSEEVNIVGKQGNPPAPLGFRTTPIIFGIQIDWGFAPQTDDTLKTEIQYSRTNDGEGLLLLADIPYPQRMHTMQGLAAGVAFYFRARLVDKSGNQSPWTAFVRGESSSDTNWIIDAAGNQFLTAEAGKRLQEQMDYQSESILINGTAIQQNSRELLTRDGENKAEIKRLDRVFADEKTAWAQSIKEVKSSVGENRSAVQENQKSINKLDSSLAESEQRVQAQFKHQSALIDTKATTVFDHIGGSATYTVRAGIKDANGNYHSAGMVIGAQMVNGQVRTDIGFNANNFTFVNPANDKFEPFVAAKNGQLFIRDGFIEDGSITNAKIGNYIQSGNYIAGRAGWKIDKGGGAEFNHVTVRGEIHATSGTFTGTINGADGRFSGAVYATKIVGDVVSVTLGNVSLGNRDSIFFHKRLTEAMPFDRVFIYGPIMTQRYVGSLGGSGEASVSVYVNNVHVAGQNFFMESSDRGPQCISGTLFSPPITIPANTTPTIKVVLVTHGAGITYPTPGIGMLFKASSQWSNM</sequence>
<dbReference type="RefSeq" id="WP_012987249.1">
    <property type="nucleotide sequence ID" value="NC_013892.1"/>
</dbReference>
<dbReference type="InterPro" id="IPR055385">
    <property type="entry name" value="GpJ_HDII-ins2"/>
</dbReference>
<proteinExistence type="predicted"/>
<dbReference type="HOGENOM" id="CLU_000143_3_0_6"/>
<dbReference type="PROSITE" id="PS50853">
    <property type="entry name" value="FN3"/>
    <property type="match status" value="1"/>
</dbReference>
<dbReference type="InterPro" id="IPR053171">
    <property type="entry name" value="Viral_Tip_Attach_Protein"/>
</dbReference>
<dbReference type="PATRIC" id="fig|406818.4.peg.597"/>
<dbReference type="InterPro" id="IPR015406">
    <property type="entry name" value="GpJ_CSF"/>
</dbReference>
<name>D3UZF9_XENBS</name>
<dbReference type="Proteomes" id="UP000002045">
    <property type="component" value="Chromosome"/>
</dbReference>
<dbReference type="EMBL" id="FN667741">
    <property type="protein sequence ID" value="CBJ79802.1"/>
    <property type="molecule type" value="Genomic_DNA"/>
</dbReference>
<dbReference type="InterPro" id="IPR003961">
    <property type="entry name" value="FN3_dom"/>
</dbReference>
<gene>
    <name evidence="2" type="ordered locus">XBJ1_0661</name>
</gene>
<dbReference type="STRING" id="406818.XBJ1_0661"/>
<dbReference type="PANTHER" id="PTHR36251">
    <property type="entry name" value="FELS-1 PROPHAGE HOST SPECIFICITY PROTEIN-RELATED"/>
    <property type="match status" value="1"/>
</dbReference>
<dbReference type="Pfam" id="PF09327">
    <property type="entry name" value="Phage_Tail_Tip"/>
    <property type="match status" value="1"/>
</dbReference>
<organism evidence="2 3">
    <name type="scientific">Xenorhabdus bovienii (strain SS-2004)</name>
    <name type="common">Xenorhabdus nematophila subsp. bovienii</name>
    <dbReference type="NCBI Taxonomy" id="406818"/>
    <lineage>
        <taxon>Bacteria</taxon>
        <taxon>Pseudomonadati</taxon>
        <taxon>Pseudomonadota</taxon>
        <taxon>Gammaproteobacteria</taxon>
        <taxon>Enterobacterales</taxon>
        <taxon>Morganellaceae</taxon>
        <taxon>Xenorhabdus</taxon>
    </lineage>
</organism>
<reference evidence="2" key="1">
    <citation type="journal article" date="2011" name="PLoS ONE">
        <title>The entomopathogenic bacterial endosymbionts xenorhabdus and photorhabdus: convergent lifestyles from divergent genomes.</title>
        <authorList>
            <person name="Chaston J.M."/>
            <person name="Suen G."/>
            <person name="Tucker S.L."/>
            <person name="Andersen A.W."/>
            <person name="Bhasin A."/>
            <person name="Bode E."/>
            <person name="Bode H.B."/>
            <person name="Brachmann A.O."/>
            <person name="Cowles C.E."/>
            <person name="Cowles K.N."/>
            <person name="Darby C."/>
            <person name="de Leon L."/>
            <person name="Drace K."/>
            <person name="Du Z."/>
            <person name="Givaudan A."/>
            <person name="Herbert Tran E.E."/>
            <person name="Jewell K.A."/>
            <person name="Knack J.J."/>
            <person name="Krasomil-Osterfeld K.C."/>
            <person name="Kukor R."/>
            <person name="Lanois A."/>
            <person name="Latreille P."/>
            <person name="Leimgruber N.K."/>
            <person name="Lipke C.M."/>
            <person name="Liu R."/>
            <person name="Lu X."/>
            <person name="Martens E.C."/>
            <person name="Marri P.R."/>
            <person name="Medigue C."/>
            <person name="Menard M.L."/>
            <person name="Miller N.M."/>
            <person name="Morales-Soto N."/>
            <person name="Norton S."/>
            <person name="Ogier J.C."/>
            <person name="Orchard S.S."/>
            <person name="Park D."/>
            <person name="Park Y."/>
            <person name="Qurollo B.A."/>
            <person name="Sugar D.R."/>
            <person name="Richards G.R."/>
            <person name="Rouy Z."/>
            <person name="Slominski B."/>
            <person name="Slominski K."/>
            <person name="Snyder H."/>
            <person name="Tjaden B.C."/>
            <person name="van der Hoeven R."/>
            <person name="Welch R.D."/>
            <person name="Wheeler C."/>
            <person name="Xiang B."/>
            <person name="Barbazuk B."/>
            <person name="Gaudriault S."/>
            <person name="Goodner B."/>
            <person name="Slater S.C."/>
            <person name="Forst S."/>
            <person name="Goldman B.S."/>
            <person name="Goodrich-Blair H."/>
        </authorList>
    </citation>
    <scope>NUCLEOTIDE SEQUENCE [LARGE SCALE GENOMIC DNA]</scope>
    <source>
        <strain evidence="2">SS-2004</strain>
    </source>
</reference>
<dbReference type="eggNOG" id="COG4733">
    <property type="taxonomic scope" value="Bacteria"/>
</dbReference>
<accession>D3UZF9</accession>
<feature type="domain" description="Fibronectin type-III" evidence="1">
    <location>
        <begin position="722"/>
        <end position="817"/>
    </location>
</feature>
<dbReference type="InterPro" id="IPR032876">
    <property type="entry name" value="J_dom"/>
</dbReference>
<evidence type="ECO:0000313" key="3">
    <source>
        <dbReference type="Proteomes" id="UP000002045"/>
    </source>
</evidence>
<dbReference type="Pfam" id="PF13550">
    <property type="entry name" value="Phage-tail_3"/>
    <property type="match status" value="1"/>
</dbReference>
<dbReference type="AlphaFoldDB" id="D3UZF9"/>
<dbReference type="PANTHER" id="PTHR36251:SF2">
    <property type="entry name" value="GIFSY-2 PROPHAGE HOST SPECIFICITY PROTEIN J, PHAGE LAMBDA"/>
    <property type="match status" value="1"/>
</dbReference>
<dbReference type="KEGG" id="xbo:XBJ1_0661"/>
<protein>
    <submittedName>
        <fullName evidence="2">Putative phage host specificity protein ( phage tail protein)</fullName>
    </submittedName>
</protein>
<evidence type="ECO:0000259" key="1">
    <source>
        <dbReference type="PROSITE" id="PS50853"/>
    </source>
</evidence>